<feature type="site" description="Interaction with histone H4 N-terminus" evidence="12">
    <location>
        <position position="181"/>
    </location>
</feature>
<gene>
    <name evidence="15" type="primary">Piso0_000239</name>
    <name evidence="15" type="ORF">GNLVRS01_PISO0B05061g</name>
</gene>
<evidence type="ECO:0000256" key="12">
    <source>
        <dbReference type="PIRSR" id="PIRSR038084-3"/>
    </source>
</evidence>
<evidence type="ECO:0000256" key="10">
    <source>
        <dbReference type="PIRSR" id="PIRSR038084-1"/>
    </source>
</evidence>
<dbReference type="HOGENOM" id="CLU_036024_2_1_1"/>
<evidence type="ECO:0000256" key="1">
    <source>
        <dbReference type="ARBA" id="ARBA00004123"/>
    </source>
</evidence>
<keyword evidence="16" id="KW-1185">Reference proteome</keyword>
<comment type="subcellular location">
    <subcellularLocation>
        <location evidence="9">Cytoplasm</location>
    </subcellularLocation>
    <subcellularLocation>
        <location evidence="1 9">Nucleus</location>
    </subcellularLocation>
</comment>
<organism evidence="15 16">
    <name type="scientific">Pichia sorbitophila (strain ATCC MYA-4447 / BCRC 22081 / CBS 7064 / NBRC 10061 / NRRL Y-12695)</name>
    <name type="common">Hybrid yeast</name>
    <dbReference type="NCBI Taxonomy" id="559304"/>
    <lineage>
        <taxon>Eukaryota</taxon>
        <taxon>Fungi</taxon>
        <taxon>Dikarya</taxon>
        <taxon>Ascomycota</taxon>
        <taxon>Saccharomycotina</taxon>
        <taxon>Pichiomycetes</taxon>
        <taxon>Debaryomycetaceae</taxon>
        <taxon>Millerozyma</taxon>
    </lineage>
</organism>
<dbReference type="InterPro" id="IPR037113">
    <property type="entry name" value="Hat1_N_sf"/>
</dbReference>
<evidence type="ECO:0000256" key="11">
    <source>
        <dbReference type="PIRSR" id="PIRSR038084-2"/>
    </source>
</evidence>
<dbReference type="OrthoDB" id="10253098at2759"/>
<evidence type="ECO:0000256" key="3">
    <source>
        <dbReference type="ARBA" id="ARBA00013184"/>
    </source>
</evidence>
<dbReference type="OMA" id="HNANECI"/>
<keyword evidence="7 9" id="KW-0012">Acyltransferase</keyword>
<feature type="binding site" evidence="11">
    <location>
        <begin position="231"/>
        <end position="233"/>
    </location>
    <ligand>
        <name>acetyl-CoA</name>
        <dbReference type="ChEBI" id="CHEBI:57288"/>
    </ligand>
</feature>
<dbReference type="InterPro" id="IPR017380">
    <property type="entry name" value="Hist_AcTrfase_B-typ_cat-su"/>
</dbReference>
<proteinExistence type="inferred from homology"/>
<dbReference type="GO" id="GO:0000781">
    <property type="term" value="C:chromosome, telomeric region"/>
    <property type="evidence" value="ECO:0007669"/>
    <property type="project" value="GOC"/>
</dbReference>
<dbReference type="Pfam" id="PF10394">
    <property type="entry name" value="Hat1_N"/>
    <property type="match status" value="1"/>
</dbReference>
<dbReference type="EMBL" id="FO082058">
    <property type="protein sequence ID" value="CCE73211.1"/>
    <property type="molecule type" value="Genomic_DNA"/>
</dbReference>
<name>G8YTG0_PICSO</name>
<evidence type="ECO:0000256" key="9">
    <source>
        <dbReference type="PIRNR" id="PIRNR038084"/>
    </source>
</evidence>
<dbReference type="GO" id="GO:0004402">
    <property type="term" value="F:histone acetyltransferase activity"/>
    <property type="evidence" value="ECO:0007669"/>
    <property type="project" value="UniProtKB-UniRule"/>
</dbReference>
<feature type="compositionally biased region" description="Basic and acidic residues" evidence="13">
    <location>
        <begin position="409"/>
        <end position="422"/>
    </location>
</feature>
<feature type="region of interest" description="Interaction with histone H4 N-terminus" evidence="11">
    <location>
        <begin position="51"/>
        <end position="53"/>
    </location>
</feature>
<dbReference type="SUPFAM" id="SSF55729">
    <property type="entry name" value="Acyl-CoA N-acyltransferases (Nat)"/>
    <property type="match status" value="1"/>
</dbReference>
<dbReference type="Proteomes" id="UP000005222">
    <property type="component" value="Chromosome B"/>
</dbReference>
<dbReference type="GO" id="GO:0005634">
    <property type="term" value="C:nucleus"/>
    <property type="evidence" value="ECO:0007669"/>
    <property type="project" value="UniProtKB-SubCell"/>
</dbReference>
<dbReference type="Gene3D" id="3.40.630.30">
    <property type="match status" value="1"/>
</dbReference>
<dbReference type="GO" id="GO:0042393">
    <property type="term" value="F:histone binding"/>
    <property type="evidence" value="ECO:0007669"/>
    <property type="project" value="InterPro"/>
</dbReference>
<accession>G8YTG0</accession>
<feature type="region of interest" description="Interaction with histone H4 N-terminus" evidence="11">
    <location>
        <begin position="206"/>
        <end position="208"/>
    </location>
</feature>
<dbReference type="Gene3D" id="1.10.10.390">
    <property type="match status" value="1"/>
</dbReference>
<keyword evidence="9" id="KW-0963">Cytoplasm</keyword>
<comment type="catalytic activity">
    <reaction evidence="8 9">
        <text>L-lysyl-[protein] + acetyl-CoA = N(6)-acetyl-L-lysyl-[protein] + CoA + H(+)</text>
        <dbReference type="Rhea" id="RHEA:45948"/>
        <dbReference type="Rhea" id="RHEA-COMP:9752"/>
        <dbReference type="Rhea" id="RHEA-COMP:10731"/>
        <dbReference type="ChEBI" id="CHEBI:15378"/>
        <dbReference type="ChEBI" id="CHEBI:29969"/>
        <dbReference type="ChEBI" id="CHEBI:57287"/>
        <dbReference type="ChEBI" id="CHEBI:57288"/>
        <dbReference type="ChEBI" id="CHEBI:61930"/>
        <dbReference type="EC" id="2.3.1.48"/>
    </reaction>
</comment>
<dbReference type="GO" id="GO:0031509">
    <property type="term" value="P:subtelomeric heterochromatin formation"/>
    <property type="evidence" value="ECO:0007669"/>
    <property type="project" value="InterPro"/>
</dbReference>
<comment type="subunit">
    <text evidence="9">Component of the HAT-B complex composed of at least HAT1 and HAT2. The HAT-B complex binds to histone H4 tail.</text>
</comment>
<dbReference type="GO" id="GO:0005737">
    <property type="term" value="C:cytoplasm"/>
    <property type="evidence" value="ECO:0007669"/>
    <property type="project" value="UniProtKB-SubCell"/>
</dbReference>
<reference evidence="15 16" key="1">
    <citation type="journal article" date="2012" name="G3 (Bethesda)">
        <title>Pichia sorbitophila, an interspecies yeast hybrid reveals early steps of genome resolution following polyploidization.</title>
        <authorList>
            <person name="Leh Louis V."/>
            <person name="Despons L."/>
            <person name="Friedrich A."/>
            <person name="Martin T."/>
            <person name="Durrens P."/>
            <person name="Casaregola S."/>
            <person name="Neuveglise C."/>
            <person name="Fairhead C."/>
            <person name="Marck C."/>
            <person name="Cruz J.A."/>
            <person name="Straub M.L."/>
            <person name="Kugler V."/>
            <person name="Sacerdot C."/>
            <person name="Uzunov Z."/>
            <person name="Thierry A."/>
            <person name="Weiss S."/>
            <person name="Bleykasten C."/>
            <person name="De Montigny J."/>
            <person name="Jacques N."/>
            <person name="Jung P."/>
            <person name="Lemaire M."/>
            <person name="Mallet S."/>
            <person name="Morel G."/>
            <person name="Richard G.F."/>
            <person name="Sarkar A."/>
            <person name="Savel G."/>
            <person name="Schacherer J."/>
            <person name="Seret M.L."/>
            <person name="Talla E."/>
            <person name="Samson G."/>
            <person name="Jubin C."/>
            <person name="Poulain J."/>
            <person name="Vacherie B."/>
            <person name="Barbe V."/>
            <person name="Pelletier E."/>
            <person name="Sherman D.J."/>
            <person name="Westhof E."/>
            <person name="Weissenbach J."/>
            <person name="Baret P.V."/>
            <person name="Wincker P."/>
            <person name="Gaillardin C."/>
            <person name="Dujon B."/>
            <person name="Souciet J.L."/>
        </authorList>
    </citation>
    <scope>NUCLEOTIDE SEQUENCE [LARGE SCALE GENOMIC DNA]</scope>
    <source>
        <strain evidence="16">ATCC MYA-4447 / BCRC 22081 / CBS 7064 / NBRC 10061 / NRRL Y-12695</strain>
    </source>
</reference>
<dbReference type="InterPro" id="IPR013523">
    <property type="entry name" value="Hist_AcTrfase_HAT1_C"/>
</dbReference>
<dbReference type="InterPro" id="IPR016181">
    <property type="entry name" value="Acyl_CoA_acyltransferase"/>
</dbReference>
<comment type="similarity">
    <text evidence="2 9">Belongs to the HAT1 family.</text>
</comment>
<feature type="domain" description="Histone acetyl transferase HAT1 N-terminal" evidence="14">
    <location>
        <begin position="18"/>
        <end position="169"/>
    </location>
</feature>
<feature type="active site" description="Proton donor/acceptor" evidence="10">
    <location>
        <position position="266"/>
    </location>
</feature>
<dbReference type="Gene3D" id="3.90.360.10">
    <property type="entry name" value="Histone acetyl transferase 1 (HAT1), N-terminal domain"/>
    <property type="match status" value="1"/>
</dbReference>
<dbReference type="PIRSF" id="PIRSF038084">
    <property type="entry name" value="HAT-B_cat"/>
    <property type="match status" value="1"/>
</dbReference>
<evidence type="ECO:0000313" key="16">
    <source>
        <dbReference type="Proteomes" id="UP000005222"/>
    </source>
</evidence>
<evidence type="ECO:0000259" key="14">
    <source>
        <dbReference type="Pfam" id="PF10394"/>
    </source>
</evidence>
<dbReference type="InterPro" id="IPR019467">
    <property type="entry name" value="Hat1_N"/>
</dbReference>
<sequence>MGDNKLSVTAASLQPELWTASANEALQIFVTDSEGKALNFQPTFTYPIFGDSEQVFGYIDLVIYLCFDHYSFYPFLNVKFSEKLEDSGIEDPKKILDEFLPESTVFKDEIKWRDAISKEHETYKIPGQSVGSELVNEGSRFGIYKIDLQSEAGLELHKRLQILVLLFIEAGSYIDSKDKLWDLYVLYELPSAEKKEPSIIGFCTAYNYWKYGGHEKFDNGVEEIRKKISQFVILPMYQGRKLGGQFYNSLYNEWLADERVKEIVVEDPNESFDDMRDRCDLKRLAQAIGVSAVKLPLDTKWSQQVRTSEKLEKRQFSRLLEMFLIYQREKQKSGKLQETLKVSSKDIRLFIKRRLFEKNREILESLDEPTRIDKLQTAYISLDQDYLRIIEGLELPLTPGRVDYNGSEHTQDSEPLQKKQKI</sequence>
<keyword evidence="6 9" id="KW-0539">Nucleus</keyword>
<evidence type="ECO:0000256" key="4">
    <source>
        <dbReference type="ARBA" id="ARBA00021268"/>
    </source>
</evidence>
<evidence type="ECO:0000256" key="6">
    <source>
        <dbReference type="ARBA" id="ARBA00023242"/>
    </source>
</evidence>
<evidence type="ECO:0000256" key="8">
    <source>
        <dbReference type="ARBA" id="ARBA00048017"/>
    </source>
</evidence>
<protein>
    <recommendedName>
        <fullName evidence="4 9">Histone acetyltransferase type B catalytic subunit</fullName>
        <ecNumber evidence="3 9">2.3.1.48</ecNumber>
    </recommendedName>
</protein>
<dbReference type="eggNOG" id="KOG2696">
    <property type="taxonomic scope" value="Eukaryota"/>
</dbReference>
<evidence type="ECO:0000256" key="2">
    <source>
        <dbReference type="ARBA" id="ARBA00010543"/>
    </source>
</evidence>
<comment type="function">
    <text evidence="9">Catalytic component of the histone acetylase B (HAT-B) complex. Has intrinsic substrate specificity that modifies lysine in recognition sequence GXGKXG. Involved in DNA double-strand break repair.</text>
</comment>
<keyword evidence="5 9" id="KW-0808">Transferase</keyword>
<dbReference type="STRING" id="559304.G8YTG0"/>
<feature type="binding site" evidence="11">
    <location>
        <position position="269"/>
    </location>
    <ligand>
        <name>acetyl-CoA</name>
        <dbReference type="ChEBI" id="CHEBI:57288"/>
    </ligand>
</feature>
<evidence type="ECO:0000256" key="5">
    <source>
        <dbReference type="ARBA" id="ARBA00022679"/>
    </source>
</evidence>
<dbReference type="InParanoid" id="G8YTG0"/>
<dbReference type="Pfam" id="PF21184">
    <property type="entry name" value="HAT1_C_fung"/>
    <property type="match status" value="1"/>
</dbReference>
<feature type="region of interest" description="Disordered" evidence="13">
    <location>
        <begin position="401"/>
        <end position="422"/>
    </location>
</feature>
<feature type="binding site" evidence="11">
    <location>
        <position position="278"/>
    </location>
    <ligand>
        <name>acetyl-CoA</name>
        <dbReference type="ChEBI" id="CHEBI:57288"/>
    </ligand>
</feature>
<dbReference type="PANTHER" id="PTHR12046">
    <property type="entry name" value="HISTONE ACETYLTRANSFERASE TYPE B CATALYTIC SUBUNIT"/>
    <property type="match status" value="1"/>
</dbReference>
<evidence type="ECO:0000256" key="13">
    <source>
        <dbReference type="SAM" id="MobiDB-lite"/>
    </source>
</evidence>
<dbReference type="FunCoup" id="G8YTG0">
    <property type="interactions" value="1914"/>
</dbReference>
<dbReference type="EC" id="2.3.1.48" evidence="3 9"/>
<dbReference type="AlphaFoldDB" id="G8YTG0"/>
<evidence type="ECO:0000256" key="7">
    <source>
        <dbReference type="ARBA" id="ARBA00023315"/>
    </source>
</evidence>
<evidence type="ECO:0000313" key="15">
    <source>
        <dbReference type="EMBL" id="CCE73211.1"/>
    </source>
</evidence>